<organism evidence="2 3">
    <name type="scientific">Effrenium voratum</name>
    <dbReference type="NCBI Taxonomy" id="2562239"/>
    <lineage>
        <taxon>Eukaryota</taxon>
        <taxon>Sar</taxon>
        <taxon>Alveolata</taxon>
        <taxon>Dinophyceae</taxon>
        <taxon>Suessiales</taxon>
        <taxon>Symbiodiniaceae</taxon>
        <taxon>Effrenium</taxon>
    </lineage>
</organism>
<dbReference type="AlphaFoldDB" id="A0AA36MPF7"/>
<proteinExistence type="predicted"/>
<gene>
    <name evidence="2" type="ORF">EVOR1521_LOCUS8350</name>
</gene>
<evidence type="ECO:0000313" key="2">
    <source>
        <dbReference type="EMBL" id="CAJ1380400.1"/>
    </source>
</evidence>
<dbReference type="Gene3D" id="3.40.220.10">
    <property type="entry name" value="Leucine Aminopeptidase, subunit E, domain 1"/>
    <property type="match status" value="1"/>
</dbReference>
<dbReference type="PROSITE" id="PS51154">
    <property type="entry name" value="MACRO"/>
    <property type="match status" value="1"/>
</dbReference>
<dbReference type="SMART" id="SM00506">
    <property type="entry name" value="A1pp"/>
    <property type="match status" value="1"/>
</dbReference>
<name>A0AA36MPF7_9DINO</name>
<protein>
    <recommendedName>
        <fullName evidence="1">Macro domain-containing protein</fullName>
    </recommendedName>
</protein>
<dbReference type="InterPro" id="IPR043472">
    <property type="entry name" value="Macro_dom-like"/>
</dbReference>
<sequence length="253" mass="27510">MSASHCIPRKPVRCFRRPCGGFLCLADADIADWQGEVIATSTSRGLEGTLRRNWWGFAGRKSADAALHERAGPELVAACQQKAFSLDFGAVLVTAAPNLKAKYILHTVVPGHPSSKDPRPMPAERAADYAADEAEAERLLRKSFAGLLSAAAGLNAGSFCCPAIGCGVRGFPPAVAARAGLQCLAPEVCPRPGPPYVEVRFWDHNVLSAWTTEAMVHRQLEECQELEVREELWQGGTLASWTEKRQVWPCRIC</sequence>
<evidence type="ECO:0000259" key="1">
    <source>
        <dbReference type="PROSITE" id="PS51154"/>
    </source>
</evidence>
<keyword evidence="3" id="KW-1185">Reference proteome</keyword>
<dbReference type="Pfam" id="PF01661">
    <property type="entry name" value="Macro"/>
    <property type="match status" value="1"/>
</dbReference>
<dbReference type="InterPro" id="IPR002589">
    <property type="entry name" value="Macro_dom"/>
</dbReference>
<comment type="caution">
    <text evidence="2">The sequence shown here is derived from an EMBL/GenBank/DDBJ whole genome shotgun (WGS) entry which is preliminary data.</text>
</comment>
<reference evidence="2" key="1">
    <citation type="submission" date="2023-08" db="EMBL/GenBank/DDBJ databases">
        <authorList>
            <person name="Chen Y."/>
            <person name="Shah S."/>
            <person name="Dougan E. K."/>
            <person name="Thang M."/>
            <person name="Chan C."/>
        </authorList>
    </citation>
    <scope>NUCLEOTIDE SEQUENCE</scope>
</reference>
<dbReference type="Proteomes" id="UP001178507">
    <property type="component" value="Unassembled WGS sequence"/>
</dbReference>
<accession>A0AA36MPF7</accession>
<dbReference type="SUPFAM" id="SSF52949">
    <property type="entry name" value="Macro domain-like"/>
    <property type="match status" value="1"/>
</dbReference>
<dbReference type="PANTHER" id="PTHR11106">
    <property type="entry name" value="GANGLIOSIDE INDUCED DIFFERENTIATION ASSOCIATED PROTEIN 2-RELATED"/>
    <property type="match status" value="1"/>
</dbReference>
<evidence type="ECO:0000313" key="3">
    <source>
        <dbReference type="Proteomes" id="UP001178507"/>
    </source>
</evidence>
<feature type="domain" description="Macro" evidence="1">
    <location>
        <begin position="10"/>
        <end position="218"/>
    </location>
</feature>
<dbReference type="EMBL" id="CAUJNA010000710">
    <property type="protein sequence ID" value="CAJ1380400.1"/>
    <property type="molecule type" value="Genomic_DNA"/>
</dbReference>